<evidence type="ECO:0000313" key="1">
    <source>
        <dbReference type="EMBL" id="KAJ7733459.1"/>
    </source>
</evidence>
<comment type="caution">
    <text evidence="1">The sequence shown here is derived from an EMBL/GenBank/DDBJ whole genome shotgun (WGS) entry which is preliminary data.</text>
</comment>
<proteinExistence type="predicted"/>
<dbReference type="Proteomes" id="UP001215598">
    <property type="component" value="Unassembled WGS sequence"/>
</dbReference>
<sequence>MRGNKVRVPRTRPIPLSHISLTHRYTPTSRYGTLGAGNIVSVLAFSFCFFHPSIPAHLSSLPIPALACGIGARRWRCCHRGRAVYTCKPGCRARGPPPQLRANLVLPYIPEVRALSSSTPPLWRYLKQQRRP</sequence>
<evidence type="ECO:0000313" key="2">
    <source>
        <dbReference type="Proteomes" id="UP001215598"/>
    </source>
</evidence>
<dbReference type="AlphaFoldDB" id="A0AAD7I2E1"/>
<reference evidence="1" key="1">
    <citation type="submission" date="2023-03" db="EMBL/GenBank/DDBJ databases">
        <title>Massive genome expansion in bonnet fungi (Mycena s.s.) driven by repeated elements and novel gene families across ecological guilds.</title>
        <authorList>
            <consortium name="Lawrence Berkeley National Laboratory"/>
            <person name="Harder C.B."/>
            <person name="Miyauchi S."/>
            <person name="Viragh M."/>
            <person name="Kuo A."/>
            <person name="Thoen E."/>
            <person name="Andreopoulos B."/>
            <person name="Lu D."/>
            <person name="Skrede I."/>
            <person name="Drula E."/>
            <person name="Henrissat B."/>
            <person name="Morin E."/>
            <person name="Kohler A."/>
            <person name="Barry K."/>
            <person name="LaButti K."/>
            <person name="Morin E."/>
            <person name="Salamov A."/>
            <person name="Lipzen A."/>
            <person name="Mereny Z."/>
            <person name="Hegedus B."/>
            <person name="Baldrian P."/>
            <person name="Stursova M."/>
            <person name="Weitz H."/>
            <person name="Taylor A."/>
            <person name="Grigoriev I.V."/>
            <person name="Nagy L.G."/>
            <person name="Martin F."/>
            <person name="Kauserud H."/>
        </authorList>
    </citation>
    <scope>NUCLEOTIDE SEQUENCE</scope>
    <source>
        <strain evidence="1">CBHHK182m</strain>
    </source>
</reference>
<dbReference type="EMBL" id="JARKIB010000138">
    <property type="protein sequence ID" value="KAJ7733459.1"/>
    <property type="molecule type" value="Genomic_DNA"/>
</dbReference>
<accession>A0AAD7I2E1</accession>
<protein>
    <submittedName>
        <fullName evidence="1">Uncharacterized protein</fullName>
    </submittedName>
</protein>
<keyword evidence="2" id="KW-1185">Reference proteome</keyword>
<name>A0AAD7I2E1_9AGAR</name>
<organism evidence="1 2">
    <name type="scientific">Mycena metata</name>
    <dbReference type="NCBI Taxonomy" id="1033252"/>
    <lineage>
        <taxon>Eukaryota</taxon>
        <taxon>Fungi</taxon>
        <taxon>Dikarya</taxon>
        <taxon>Basidiomycota</taxon>
        <taxon>Agaricomycotina</taxon>
        <taxon>Agaricomycetes</taxon>
        <taxon>Agaricomycetidae</taxon>
        <taxon>Agaricales</taxon>
        <taxon>Marasmiineae</taxon>
        <taxon>Mycenaceae</taxon>
        <taxon>Mycena</taxon>
    </lineage>
</organism>
<gene>
    <name evidence="1" type="ORF">B0H16DRAFT_1732269</name>
</gene>